<gene>
    <name evidence="1" type="ORF">A2892_00745</name>
</gene>
<organism evidence="1 2">
    <name type="scientific">Candidatus Woesebacteria bacterium RIFCSPLOWO2_01_FULL_39_10b</name>
    <dbReference type="NCBI Taxonomy" id="1802517"/>
    <lineage>
        <taxon>Bacteria</taxon>
        <taxon>Candidatus Woeseibacteriota</taxon>
    </lineage>
</organism>
<dbReference type="Proteomes" id="UP000176404">
    <property type="component" value="Unassembled WGS sequence"/>
</dbReference>
<reference evidence="1 2" key="1">
    <citation type="journal article" date="2016" name="Nat. Commun.">
        <title>Thousands of microbial genomes shed light on interconnected biogeochemical processes in an aquifer system.</title>
        <authorList>
            <person name="Anantharaman K."/>
            <person name="Brown C.T."/>
            <person name="Hug L.A."/>
            <person name="Sharon I."/>
            <person name="Castelle C.J."/>
            <person name="Probst A.J."/>
            <person name="Thomas B.C."/>
            <person name="Singh A."/>
            <person name="Wilkins M.J."/>
            <person name="Karaoz U."/>
            <person name="Brodie E.L."/>
            <person name="Williams K.H."/>
            <person name="Hubbard S.S."/>
            <person name="Banfield J.F."/>
        </authorList>
    </citation>
    <scope>NUCLEOTIDE SEQUENCE [LARGE SCALE GENOMIC DNA]</scope>
</reference>
<dbReference type="EMBL" id="MGHD01000004">
    <property type="protein sequence ID" value="OGM60534.1"/>
    <property type="molecule type" value="Genomic_DNA"/>
</dbReference>
<evidence type="ECO:0000313" key="2">
    <source>
        <dbReference type="Proteomes" id="UP000176404"/>
    </source>
</evidence>
<accession>A0A1F8B905</accession>
<comment type="caution">
    <text evidence="1">The sequence shown here is derived from an EMBL/GenBank/DDBJ whole genome shotgun (WGS) entry which is preliminary data.</text>
</comment>
<name>A0A1F8B905_9BACT</name>
<protein>
    <submittedName>
        <fullName evidence="1">Uncharacterized protein</fullName>
    </submittedName>
</protein>
<evidence type="ECO:0000313" key="1">
    <source>
        <dbReference type="EMBL" id="OGM60534.1"/>
    </source>
</evidence>
<dbReference type="AlphaFoldDB" id="A0A1F8B905"/>
<sequence length="281" mass="33220">MFKDYHASKDDLEAIEQALSFVIRPKMRFVFSDISKIKNTKIISYDCKHIYVWGVNPIKLEHKIPHNLTIPDEWQSGWWSNIVSKEIEKLLPNETKKKNRFDIPIISGGLLTPFISLQKTKDILENPYITRESYLATIVHEFGHIYWDSFKLWWFSNKEKNINLLKAVKKLYQKKEVVPKIDLLFPQHREVSELYAFCAEYYASTLFWPDHQKSLDRFAEKRLNKLINDENKKDLGKEDSVLEPTRHPHDFAMVFGKLILNKYPHSWPTLLTRVSGLSIQL</sequence>
<proteinExistence type="predicted"/>